<dbReference type="Pfam" id="PF26341">
    <property type="entry name" value="AAA_SelU"/>
    <property type="match status" value="1"/>
</dbReference>
<dbReference type="Proteomes" id="UP000187408">
    <property type="component" value="Unassembled WGS sequence"/>
</dbReference>
<accession>A0A1R1MMU7</accession>
<dbReference type="Gene3D" id="3.40.50.300">
    <property type="entry name" value="P-loop containing nucleotide triphosphate hydrolases"/>
    <property type="match status" value="1"/>
</dbReference>
<dbReference type="RefSeq" id="WP_076712305.1">
    <property type="nucleotide sequence ID" value="NZ_MOEN01000003.1"/>
</dbReference>
<dbReference type="NCBIfam" id="NF008750">
    <property type="entry name" value="PRK11784.1-2"/>
    <property type="match status" value="1"/>
</dbReference>
<dbReference type="Gene3D" id="3.40.250.10">
    <property type="entry name" value="Rhodanese-like domain"/>
    <property type="match status" value="1"/>
</dbReference>
<dbReference type="InterPro" id="IPR001763">
    <property type="entry name" value="Rhodanese-like_dom"/>
</dbReference>
<evidence type="ECO:0000313" key="3">
    <source>
        <dbReference type="EMBL" id="OMH41148.1"/>
    </source>
</evidence>
<dbReference type="InterPro" id="IPR027417">
    <property type="entry name" value="P-loop_NTPase"/>
</dbReference>
<dbReference type="GO" id="GO:0002098">
    <property type="term" value="P:tRNA wobble uridine modification"/>
    <property type="evidence" value="ECO:0007669"/>
    <property type="project" value="InterPro"/>
</dbReference>
<comment type="caution">
    <text evidence="3">The sequence shown here is derived from an EMBL/GenBank/DDBJ whole genome shotgun (WGS) entry which is preliminary data.</text>
</comment>
<gene>
    <name evidence="3" type="ORF">BLW93_01275</name>
</gene>
<reference evidence="3 4" key="1">
    <citation type="submission" date="2016-10" db="EMBL/GenBank/DDBJ databases">
        <title>Genome sequence of a sulfur-reducing bacterium Desulfurobacterium indicum K6013.</title>
        <authorList>
            <person name="Cao J."/>
            <person name="Shao Z."/>
            <person name="Alain K."/>
            <person name="Jebbar M."/>
        </authorList>
    </citation>
    <scope>NUCLEOTIDE SEQUENCE [LARGE SCALE GENOMIC DNA]</scope>
    <source>
        <strain evidence="3 4">K6013</strain>
    </source>
</reference>
<dbReference type="InterPro" id="IPR058840">
    <property type="entry name" value="AAA_SelU"/>
</dbReference>
<evidence type="ECO:0000259" key="2">
    <source>
        <dbReference type="PROSITE" id="PS50206"/>
    </source>
</evidence>
<evidence type="ECO:0000256" key="1">
    <source>
        <dbReference type="ARBA" id="ARBA00023266"/>
    </source>
</evidence>
<evidence type="ECO:0000313" key="4">
    <source>
        <dbReference type="Proteomes" id="UP000187408"/>
    </source>
</evidence>
<dbReference type="AlphaFoldDB" id="A0A1R1MMU7"/>
<name>A0A1R1MMU7_9BACT</name>
<feature type="domain" description="Rhodanese" evidence="2">
    <location>
        <begin position="13"/>
        <end position="135"/>
    </location>
</feature>
<dbReference type="NCBIfam" id="TIGR03167">
    <property type="entry name" value="tRNA_sel_U_synt"/>
    <property type="match status" value="1"/>
</dbReference>
<dbReference type="SUPFAM" id="SSF52821">
    <property type="entry name" value="Rhodanese/Cell cycle control phosphatase"/>
    <property type="match status" value="1"/>
</dbReference>
<dbReference type="Pfam" id="PF00581">
    <property type="entry name" value="Rhodanese"/>
    <property type="match status" value="1"/>
</dbReference>
<dbReference type="SUPFAM" id="SSF52540">
    <property type="entry name" value="P-loop containing nucleoside triphosphate hydrolases"/>
    <property type="match status" value="1"/>
</dbReference>
<dbReference type="InterPro" id="IPR036873">
    <property type="entry name" value="Rhodanese-like_dom_sf"/>
</dbReference>
<dbReference type="OrthoDB" id="9808735at2"/>
<protein>
    <submittedName>
        <fullName evidence="3">tRNA 2-selenouridine(34) synthase MnmH</fullName>
    </submittedName>
</protein>
<dbReference type="PANTHER" id="PTHR30401:SF0">
    <property type="entry name" value="TRNA 2-SELENOURIDINE SYNTHASE"/>
    <property type="match status" value="1"/>
</dbReference>
<organism evidence="3 4">
    <name type="scientific">Desulfurobacterium indicum</name>
    <dbReference type="NCBI Taxonomy" id="1914305"/>
    <lineage>
        <taxon>Bacteria</taxon>
        <taxon>Pseudomonadati</taxon>
        <taxon>Aquificota</taxon>
        <taxon>Aquificia</taxon>
        <taxon>Desulfurobacteriales</taxon>
        <taxon>Desulfurobacteriaceae</taxon>
        <taxon>Desulfurobacterium</taxon>
    </lineage>
</organism>
<dbReference type="PANTHER" id="PTHR30401">
    <property type="entry name" value="TRNA 2-SELENOURIDINE SYNTHASE"/>
    <property type="match status" value="1"/>
</dbReference>
<dbReference type="InterPro" id="IPR017582">
    <property type="entry name" value="SelU"/>
</dbReference>
<proteinExistence type="predicted"/>
<dbReference type="EMBL" id="MOEN01000003">
    <property type="protein sequence ID" value="OMH41148.1"/>
    <property type="molecule type" value="Genomic_DNA"/>
</dbReference>
<sequence>MNVIKEIDIEQSIEKGFTFVDVRTPEEFKEFHIPRSYNVPLFTLEEKKIVSEIYRTKGEKEARLKAVEIVSPKIPSIVSRVAEIKKRHENVVIYCWRGGLRSLAVATFCNLAGVFVFRLKGGYRAFRQFILDDIQRILGDKKLYVIYGPTGCAKTHLLRNLAKKGFSVIDLEGLAGHRGSVFGSIGLKQPSQKMFDALLWAKLRKLSNEKFILVEGESKRIGRLFIPEPFWKKMEQGINIMVELPLEARVEYSMKDYRVGRYSSDVYLQPLKRIEKYLPQEIYKEIKSAINEGSYRKAIELLMVYYYDKLYKRSMPGKCNIKISVATVSELEEKIINLLQSQDIPEG</sequence>
<dbReference type="SMART" id="SM00450">
    <property type="entry name" value="RHOD"/>
    <property type="match status" value="1"/>
</dbReference>
<dbReference type="STRING" id="1914305.BLW93_01275"/>
<dbReference type="GO" id="GO:0043828">
    <property type="term" value="F:tRNA 2-selenouridine synthase activity"/>
    <property type="evidence" value="ECO:0007669"/>
    <property type="project" value="InterPro"/>
</dbReference>
<dbReference type="PROSITE" id="PS50206">
    <property type="entry name" value="RHODANESE_3"/>
    <property type="match status" value="1"/>
</dbReference>
<keyword evidence="1" id="KW-0711">Selenium</keyword>
<keyword evidence="4" id="KW-1185">Reference proteome</keyword>